<dbReference type="InterPro" id="IPR037944">
    <property type="entry name" value="PRX5-like"/>
</dbReference>
<sequence length="369" mass="40210">MSLQPGDQFPENVVFSYIPWVEESADIKSCGIPINYNASKEWADKKVVVFALPGAFTPVCSAAHVPGYIENLPALRAKGVDVVAVLAYNDAYVMSAWGKANGVTGDDILFLSDPEAKFSKSIGWADDEGRTYRYAIIIDHGKVTFAKKERSKNVLESGSVATIKLPLIISALRNHANLAIRVVLTKSASYFLQGQSAEQPTIASIAKLPNVEAVYQDEDEMTESWVRGAGILHINLRKWADILVVAPLSANTLAKIVNGISDNLLTNVIRAWDTSGLVDGGARKRILVAPAMNAAMWLQPITKKQILVLDKEWGIEADAGNLEHQGWFEVLKPIEKSLACGDVGVGGMMEWTNIVGIIERRLDLIAPTK</sequence>
<evidence type="ECO:0000256" key="10">
    <source>
        <dbReference type="PIRSR" id="PIRSR637944-1"/>
    </source>
</evidence>
<evidence type="ECO:0000313" key="12">
    <source>
        <dbReference type="EMBL" id="RAO64963.1"/>
    </source>
</evidence>
<organism evidence="12 13">
    <name type="scientific">Talaromyces amestolkiae</name>
    <dbReference type="NCBI Taxonomy" id="1196081"/>
    <lineage>
        <taxon>Eukaryota</taxon>
        <taxon>Fungi</taxon>
        <taxon>Dikarya</taxon>
        <taxon>Ascomycota</taxon>
        <taxon>Pezizomycotina</taxon>
        <taxon>Eurotiomycetes</taxon>
        <taxon>Eurotiomycetidae</taxon>
        <taxon>Eurotiales</taxon>
        <taxon>Trichocomaceae</taxon>
        <taxon>Talaromyces</taxon>
        <taxon>Talaromyces sect. Talaromyces</taxon>
    </lineage>
</organism>
<dbReference type="Proteomes" id="UP000249363">
    <property type="component" value="Unassembled WGS sequence"/>
</dbReference>
<dbReference type="OrthoDB" id="1532798at2759"/>
<dbReference type="Gene3D" id="3.40.50.1950">
    <property type="entry name" value="Flavin prenyltransferase-like"/>
    <property type="match status" value="1"/>
</dbReference>
<proteinExistence type="inferred from homology"/>
<feature type="active site" description="Cysteine sulfenic acid (-SOH) intermediate" evidence="10">
    <location>
        <position position="60"/>
    </location>
</feature>
<dbReference type="SUPFAM" id="SSF52507">
    <property type="entry name" value="Homo-oligomeric flavin-containing Cys decarboxylases, HFCD"/>
    <property type="match status" value="1"/>
</dbReference>
<reference evidence="12 13" key="1">
    <citation type="journal article" date="2017" name="Biotechnol. Biofuels">
        <title>Differential beta-glucosidase expression as a function of carbon source availability in Talaromyces amestolkiae: a genomic and proteomic approach.</title>
        <authorList>
            <person name="de Eugenio L.I."/>
            <person name="Mendez-Liter J.A."/>
            <person name="Nieto-Dominguez M."/>
            <person name="Alonso L."/>
            <person name="Gil-Munoz J."/>
            <person name="Barriuso J."/>
            <person name="Prieto A."/>
            <person name="Martinez M.J."/>
        </authorList>
    </citation>
    <scope>NUCLEOTIDE SEQUENCE [LARGE SCALE GENOMIC DNA]</scope>
    <source>
        <strain evidence="12 13">CIB</strain>
    </source>
</reference>
<keyword evidence="6" id="KW-0676">Redox-active center</keyword>
<dbReference type="CDD" id="cd03013">
    <property type="entry name" value="PRX5_like"/>
    <property type="match status" value="1"/>
</dbReference>
<evidence type="ECO:0000256" key="9">
    <source>
        <dbReference type="ARBA" id="ARBA00079296"/>
    </source>
</evidence>
<dbReference type="InterPro" id="IPR036551">
    <property type="entry name" value="Flavin_trans-like"/>
</dbReference>
<evidence type="ECO:0000313" key="13">
    <source>
        <dbReference type="Proteomes" id="UP000249363"/>
    </source>
</evidence>
<accession>A0A364KN34</accession>
<evidence type="ECO:0000256" key="3">
    <source>
        <dbReference type="ARBA" id="ARBA00022862"/>
    </source>
</evidence>
<dbReference type="GO" id="GO:0015937">
    <property type="term" value="P:coenzyme A biosynthetic process"/>
    <property type="evidence" value="ECO:0007669"/>
    <property type="project" value="UniProtKB-KW"/>
</dbReference>
<dbReference type="InterPro" id="IPR013766">
    <property type="entry name" value="Thioredoxin_domain"/>
</dbReference>
<dbReference type="GO" id="GO:0004633">
    <property type="term" value="F:phosphopantothenoylcysteine decarboxylase activity"/>
    <property type="evidence" value="ECO:0007669"/>
    <property type="project" value="TreeGrafter"/>
</dbReference>
<dbReference type="EMBL" id="MIKG01000001">
    <property type="protein sequence ID" value="RAO64963.1"/>
    <property type="molecule type" value="Genomic_DNA"/>
</dbReference>
<comment type="similarity">
    <text evidence="1">Belongs to the peroxiredoxin family. Prx5 subfamily.</text>
</comment>
<evidence type="ECO:0000256" key="2">
    <source>
        <dbReference type="ARBA" id="ARBA00022559"/>
    </source>
</evidence>
<dbReference type="STRING" id="1196081.A0A364KN34"/>
<dbReference type="PANTHER" id="PTHR14359">
    <property type="entry name" value="HOMO-OLIGOMERIC FLAVIN CONTAINING CYS DECARBOXYLASE FAMILY"/>
    <property type="match status" value="1"/>
</dbReference>
<comment type="caution">
    <text evidence="12">The sequence shown here is derived from an EMBL/GenBank/DDBJ whole genome shotgun (WGS) entry which is preliminary data.</text>
</comment>
<dbReference type="Pfam" id="PF08534">
    <property type="entry name" value="Redoxin"/>
    <property type="match status" value="1"/>
</dbReference>
<dbReference type="InterPro" id="IPR036249">
    <property type="entry name" value="Thioredoxin-like_sf"/>
</dbReference>
<evidence type="ECO:0000256" key="5">
    <source>
        <dbReference type="ARBA" id="ARBA00023002"/>
    </source>
</evidence>
<name>A0A364KN34_TALAM</name>
<dbReference type="FunFam" id="3.40.30.10:FF:000020">
    <property type="entry name" value="Peroxiredoxin"/>
    <property type="match status" value="1"/>
</dbReference>
<dbReference type="RefSeq" id="XP_040729480.1">
    <property type="nucleotide sequence ID" value="XM_040882698.1"/>
</dbReference>
<evidence type="ECO:0000256" key="7">
    <source>
        <dbReference type="ARBA" id="ARBA00032824"/>
    </source>
</evidence>
<dbReference type="AlphaFoldDB" id="A0A364KN34"/>
<keyword evidence="5" id="KW-0560">Oxidoreductase</keyword>
<comment type="similarity">
    <text evidence="8">Belongs to the HFCD (homooligomeric flavin containing Cys decarboxylase) superfamily.</text>
</comment>
<protein>
    <recommendedName>
        <fullName evidence="7">Thioredoxin peroxidase</fullName>
    </recommendedName>
    <alternativeName>
        <fullName evidence="9">Thioredoxin-dependent peroxiredoxin</fullName>
    </alternativeName>
</protein>
<keyword evidence="13" id="KW-1185">Reference proteome</keyword>
<dbReference type="PANTHER" id="PTHR14359:SF6">
    <property type="entry name" value="PHOSPHOPANTOTHENOYLCYSTEINE DECARBOXYLASE"/>
    <property type="match status" value="1"/>
</dbReference>
<dbReference type="InterPro" id="IPR003382">
    <property type="entry name" value="Flavoprotein"/>
</dbReference>
<evidence type="ECO:0000256" key="4">
    <source>
        <dbReference type="ARBA" id="ARBA00022993"/>
    </source>
</evidence>
<dbReference type="SUPFAM" id="SSF52833">
    <property type="entry name" value="Thioredoxin-like"/>
    <property type="match status" value="1"/>
</dbReference>
<evidence type="ECO:0000256" key="6">
    <source>
        <dbReference type="ARBA" id="ARBA00023284"/>
    </source>
</evidence>
<dbReference type="GO" id="GO:0071513">
    <property type="term" value="C:phosphopantothenoylcysteine decarboxylase complex"/>
    <property type="evidence" value="ECO:0007669"/>
    <property type="project" value="TreeGrafter"/>
</dbReference>
<evidence type="ECO:0000256" key="1">
    <source>
        <dbReference type="ARBA" id="ARBA00010505"/>
    </source>
</evidence>
<dbReference type="GO" id="GO:0034599">
    <property type="term" value="P:cellular response to oxidative stress"/>
    <property type="evidence" value="ECO:0007669"/>
    <property type="project" value="InterPro"/>
</dbReference>
<dbReference type="GeneID" id="63790192"/>
<dbReference type="GO" id="GO:0008379">
    <property type="term" value="F:thioredoxin peroxidase activity"/>
    <property type="evidence" value="ECO:0007669"/>
    <property type="project" value="InterPro"/>
</dbReference>
<gene>
    <name evidence="12" type="ORF">BHQ10_000975</name>
</gene>
<evidence type="ECO:0000259" key="11">
    <source>
        <dbReference type="PROSITE" id="PS51352"/>
    </source>
</evidence>
<keyword evidence="4" id="KW-0173">Coenzyme A biosynthesis</keyword>
<evidence type="ECO:0000256" key="8">
    <source>
        <dbReference type="ARBA" id="ARBA00038350"/>
    </source>
</evidence>
<dbReference type="InterPro" id="IPR013740">
    <property type="entry name" value="Redoxin"/>
</dbReference>
<keyword evidence="3" id="KW-0049">Antioxidant</keyword>
<feature type="domain" description="Thioredoxin" evidence="11">
    <location>
        <begin position="3"/>
        <end position="173"/>
    </location>
</feature>
<dbReference type="Gene3D" id="3.40.30.10">
    <property type="entry name" value="Glutaredoxin"/>
    <property type="match status" value="1"/>
</dbReference>
<dbReference type="Pfam" id="PF02441">
    <property type="entry name" value="Flavoprotein"/>
    <property type="match status" value="1"/>
</dbReference>
<keyword evidence="2" id="KW-0575">Peroxidase</keyword>
<dbReference type="GO" id="GO:0010181">
    <property type="term" value="F:FMN binding"/>
    <property type="evidence" value="ECO:0007669"/>
    <property type="project" value="TreeGrafter"/>
</dbReference>
<dbReference type="PROSITE" id="PS51352">
    <property type="entry name" value="THIOREDOXIN_2"/>
    <property type="match status" value="1"/>
</dbReference>